<evidence type="ECO:0000313" key="2">
    <source>
        <dbReference type="Proteomes" id="UP001162131"/>
    </source>
</evidence>
<dbReference type="Proteomes" id="UP001162131">
    <property type="component" value="Unassembled WGS sequence"/>
</dbReference>
<sequence length="206" mass="22962">MITDPLRTYKNPFHSSAISWINSLLGSISTSKNIAGVLVIVEAALPKLFPAIIATLMPLSWTLRISLSFASWYEGSQSLFSLLKLTQIWIPSISFVPGISECIIPLPAVIHWMPPCDISPILPLKSSCLQLPWSIYVTVSKPLWGWSGKPAGLLTKKWSIIRKGSKFFNWEVPITRFTRAPTPSDNSRGLTILTTDLDIFNLLILR</sequence>
<evidence type="ECO:0000313" key="1">
    <source>
        <dbReference type="EMBL" id="CAG9329112.1"/>
    </source>
</evidence>
<gene>
    <name evidence="1" type="ORF">BSTOLATCC_MIC47942</name>
</gene>
<dbReference type="EMBL" id="CAJZBQ010000047">
    <property type="protein sequence ID" value="CAG9329112.1"/>
    <property type="molecule type" value="Genomic_DNA"/>
</dbReference>
<name>A0AAU9K0C9_9CILI</name>
<keyword evidence="2" id="KW-1185">Reference proteome</keyword>
<comment type="caution">
    <text evidence="1">The sequence shown here is derived from an EMBL/GenBank/DDBJ whole genome shotgun (WGS) entry which is preliminary data.</text>
</comment>
<reference evidence="1" key="1">
    <citation type="submission" date="2021-09" db="EMBL/GenBank/DDBJ databases">
        <authorList>
            <consortium name="AG Swart"/>
            <person name="Singh M."/>
            <person name="Singh A."/>
            <person name="Seah K."/>
            <person name="Emmerich C."/>
        </authorList>
    </citation>
    <scope>NUCLEOTIDE SEQUENCE</scope>
    <source>
        <strain evidence="1">ATCC30299</strain>
    </source>
</reference>
<dbReference type="AlphaFoldDB" id="A0AAU9K0C9"/>
<protein>
    <submittedName>
        <fullName evidence="1">Uncharacterized protein</fullName>
    </submittedName>
</protein>
<organism evidence="1 2">
    <name type="scientific">Blepharisma stoltei</name>
    <dbReference type="NCBI Taxonomy" id="1481888"/>
    <lineage>
        <taxon>Eukaryota</taxon>
        <taxon>Sar</taxon>
        <taxon>Alveolata</taxon>
        <taxon>Ciliophora</taxon>
        <taxon>Postciliodesmatophora</taxon>
        <taxon>Heterotrichea</taxon>
        <taxon>Heterotrichida</taxon>
        <taxon>Blepharismidae</taxon>
        <taxon>Blepharisma</taxon>
    </lineage>
</organism>
<accession>A0AAU9K0C9</accession>
<proteinExistence type="predicted"/>